<dbReference type="PIRSF" id="PIRSF036402">
    <property type="entry name" value="Ureas_acces_UreE"/>
    <property type="match status" value="1"/>
</dbReference>
<sequence>MKHVVDILPAGRWNEAEAADVFVADYEGRHRRRIVLSLKSGERVLLELKEARLLNEGEGLVLDDGRIIRVEALPEALMEVTAHSALHLLQLAWHLGNRHLPAMIEEKRILVRQDAVIADMLAGLGAHVHLCEAPFSPESGAYAGRGGHDHAHSHSHSHSHKV</sequence>
<dbReference type="Gene3D" id="3.30.70.790">
    <property type="entry name" value="UreE, C-terminal domain"/>
    <property type="match status" value="1"/>
</dbReference>
<accession>A0A1S8GPQ4</accession>
<dbReference type="InterPro" id="IPR004029">
    <property type="entry name" value="UreE_N"/>
</dbReference>
<dbReference type="SUPFAM" id="SSF69737">
    <property type="entry name" value="Urease metallochaperone UreE, C-terminal domain"/>
    <property type="match status" value="1"/>
</dbReference>
<dbReference type="Gene3D" id="2.60.260.20">
    <property type="entry name" value="Urease metallochaperone UreE, N-terminal domain"/>
    <property type="match status" value="1"/>
</dbReference>
<dbReference type="RefSeq" id="WP_077396552.1">
    <property type="nucleotide sequence ID" value="NZ_JATM01000003.1"/>
</dbReference>
<evidence type="ECO:0000256" key="1">
    <source>
        <dbReference type="ARBA" id="ARBA00004496"/>
    </source>
</evidence>
<evidence type="ECO:0000313" key="9">
    <source>
        <dbReference type="Proteomes" id="UP000200980"/>
    </source>
</evidence>
<comment type="function">
    <text evidence="5">Involved in urease metallocenter assembly. Binds nickel. Probably functions as a nickel donor during metallocenter assembly.</text>
</comment>
<dbReference type="InterPro" id="IPR012406">
    <property type="entry name" value="UreE"/>
</dbReference>
<feature type="domain" description="UreE urease accessory N-terminal" evidence="7">
    <location>
        <begin position="3"/>
        <end position="68"/>
    </location>
</feature>
<dbReference type="CDD" id="cd00571">
    <property type="entry name" value="UreE"/>
    <property type="match status" value="1"/>
</dbReference>
<dbReference type="GO" id="GO:0016151">
    <property type="term" value="F:nickel cation binding"/>
    <property type="evidence" value="ECO:0007669"/>
    <property type="project" value="UniProtKB-UniRule"/>
</dbReference>
<evidence type="ECO:0000256" key="2">
    <source>
        <dbReference type="ARBA" id="ARBA00022490"/>
    </source>
</evidence>
<dbReference type="Pfam" id="PF02814">
    <property type="entry name" value="UreE_N"/>
    <property type="match status" value="1"/>
</dbReference>
<keyword evidence="4 5" id="KW-0143">Chaperone</keyword>
<dbReference type="STRING" id="1539051.AL01_06195"/>
<evidence type="ECO:0000259" key="7">
    <source>
        <dbReference type="SMART" id="SM00988"/>
    </source>
</evidence>
<dbReference type="GO" id="GO:0065003">
    <property type="term" value="P:protein-containing complex assembly"/>
    <property type="evidence" value="ECO:0007669"/>
    <property type="project" value="InterPro"/>
</dbReference>
<dbReference type="InterPro" id="IPR036118">
    <property type="entry name" value="UreE_N_sf"/>
</dbReference>
<dbReference type="OrthoDB" id="9802215at2"/>
<dbReference type="AlphaFoldDB" id="A0A1S8GPQ4"/>
<dbReference type="GO" id="GO:0006457">
    <property type="term" value="P:protein folding"/>
    <property type="evidence" value="ECO:0007669"/>
    <property type="project" value="InterPro"/>
</dbReference>
<dbReference type="GO" id="GO:0051082">
    <property type="term" value="F:unfolded protein binding"/>
    <property type="evidence" value="ECO:0007669"/>
    <property type="project" value="UniProtKB-UniRule"/>
</dbReference>
<comment type="subcellular location">
    <subcellularLocation>
        <location evidence="1 5">Cytoplasm</location>
    </subcellularLocation>
</comment>
<dbReference type="EMBL" id="JATM01000003">
    <property type="protein sequence ID" value="OOL18382.1"/>
    <property type="molecule type" value="Genomic_DNA"/>
</dbReference>
<dbReference type="Proteomes" id="UP000200980">
    <property type="component" value="Unassembled WGS sequence"/>
</dbReference>
<dbReference type="Pfam" id="PF05194">
    <property type="entry name" value="UreE_C"/>
    <property type="match status" value="1"/>
</dbReference>
<dbReference type="SMART" id="SM00988">
    <property type="entry name" value="UreE_N"/>
    <property type="match status" value="1"/>
</dbReference>
<dbReference type="InterPro" id="IPR007864">
    <property type="entry name" value="UreE_C_dom"/>
</dbReference>
<name>A0A1S8GPQ4_9PROT</name>
<dbReference type="SUPFAM" id="SSF69287">
    <property type="entry name" value="Urease metallochaperone UreE, N-terminal domain"/>
    <property type="match status" value="1"/>
</dbReference>
<evidence type="ECO:0000256" key="4">
    <source>
        <dbReference type="ARBA" id="ARBA00023186"/>
    </source>
</evidence>
<comment type="caution">
    <text evidence="8">The sequence shown here is derived from an EMBL/GenBank/DDBJ whole genome shotgun (WGS) entry which is preliminary data.</text>
</comment>
<comment type="similarity">
    <text evidence="5">Belongs to the UreE family.</text>
</comment>
<dbReference type="GO" id="GO:0005737">
    <property type="term" value="C:cytoplasm"/>
    <property type="evidence" value="ECO:0007669"/>
    <property type="project" value="UniProtKB-SubCell"/>
</dbReference>
<keyword evidence="2 5" id="KW-0963">Cytoplasm</keyword>
<evidence type="ECO:0000313" key="8">
    <source>
        <dbReference type="EMBL" id="OOL18382.1"/>
    </source>
</evidence>
<feature type="region of interest" description="Disordered" evidence="6">
    <location>
        <begin position="141"/>
        <end position="162"/>
    </location>
</feature>
<evidence type="ECO:0000256" key="6">
    <source>
        <dbReference type="SAM" id="MobiDB-lite"/>
    </source>
</evidence>
<keyword evidence="3 5" id="KW-0533">Nickel</keyword>
<feature type="compositionally biased region" description="Basic residues" evidence="6">
    <location>
        <begin position="153"/>
        <end position="162"/>
    </location>
</feature>
<protein>
    <recommendedName>
        <fullName evidence="5">Urease accessory protein UreE</fullName>
    </recommendedName>
</protein>
<evidence type="ECO:0000256" key="3">
    <source>
        <dbReference type="ARBA" id="ARBA00022596"/>
    </source>
</evidence>
<organism evidence="8 9">
    <name type="scientific">Bombella intestini</name>
    <dbReference type="NCBI Taxonomy" id="1539051"/>
    <lineage>
        <taxon>Bacteria</taxon>
        <taxon>Pseudomonadati</taxon>
        <taxon>Pseudomonadota</taxon>
        <taxon>Alphaproteobacteria</taxon>
        <taxon>Acetobacterales</taxon>
        <taxon>Acetobacteraceae</taxon>
        <taxon>Bombella</taxon>
    </lineage>
</organism>
<evidence type="ECO:0000256" key="5">
    <source>
        <dbReference type="HAMAP-Rule" id="MF_00822"/>
    </source>
</evidence>
<keyword evidence="9" id="KW-1185">Reference proteome</keyword>
<dbReference type="HAMAP" id="MF_00822">
    <property type="entry name" value="UreE"/>
    <property type="match status" value="1"/>
</dbReference>
<proteinExistence type="inferred from homology"/>
<gene>
    <name evidence="5" type="primary">ureE</name>
    <name evidence="8" type="ORF">AL01_06195</name>
</gene>
<reference evidence="8 9" key="1">
    <citation type="journal article" date="2016" name="PLoS ONE">
        <title>Whole-Genome Sequence Analysis of Bombella intestini LMG 28161T, a Novel Acetic Acid Bacterium Isolated from the Crop of a Red-Tailed Bumble Bee, Bombus lapidarius.</title>
        <authorList>
            <person name="Li L."/>
            <person name="Illeghems K."/>
            <person name="Van Kerrebroeck S."/>
            <person name="Borremans W."/>
            <person name="Cleenwerck I."/>
            <person name="Smagghe G."/>
            <person name="De Vuyst L."/>
            <person name="Vandamme P."/>
        </authorList>
    </citation>
    <scope>NUCLEOTIDE SEQUENCE [LARGE SCALE GENOMIC DNA]</scope>
    <source>
        <strain evidence="8 9">R-52487</strain>
    </source>
</reference>
<dbReference type="GO" id="GO:0019627">
    <property type="term" value="P:urea metabolic process"/>
    <property type="evidence" value="ECO:0007669"/>
    <property type="project" value="InterPro"/>
</dbReference>